<feature type="transmembrane region" description="Helical" evidence="1">
    <location>
        <begin position="84"/>
        <end position="102"/>
    </location>
</feature>
<accession>A0A5C5X8V2</accession>
<protein>
    <submittedName>
        <fullName evidence="2">Uncharacterized protein</fullName>
    </submittedName>
</protein>
<name>A0A5C5X8V2_9PLAN</name>
<feature type="transmembrane region" description="Helical" evidence="1">
    <location>
        <begin position="60"/>
        <end position="78"/>
    </location>
</feature>
<dbReference type="RefSeq" id="WP_146501520.1">
    <property type="nucleotide sequence ID" value="NZ_SJPG01000001.1"/>
</dbReference>
<dbReference type="OrthoDB" id="215658at2"/>
<gene>
    <name evidence="2" type="ORF">Pan54_00710</name>
</gene>
<keyword evidence="1" id="KW-0472">Membrane</keyword>
<proteinExistence type="predicted"/>
<dbReference type="Proteomes" id="UP000316095">
    <property type="component" value="Unassembled WGS sequence"/>
</dbReference>
<reference evidence="2 3" key="1">
    <citation type="submission" date="2019-02" db="EMBL/GenBank/DDBJ databases">
        <title>Deep-cultivation of Planctomycetes and their phenomic and genomic characterization uncovers novel biology.</title>
        <authorList>
            <person name="Wiegand S."/>
            <person name="Jogler M."/>
            <person name="Boedeker C."/>
            <person name="Pinto D."/>
            <person name="Vollmers J."/>
            <person name="Rivas-Marin E."/>
            <person name="Kohn T."/>
            <person name="Peeters S.H."/>
            <person name="Heuer A."/>
            <person name="Rast P."/>
            <person name="Oberbeckmann S."/>
            <person name="Bunk B."/>
            <person name="Jeske O."/>
            <person name="Meyerdierks A."/>
            <person name="Storesund J.E."/>
            <person name="Kallscheuer N."/>
            <person name="Luecker S."/>
            <person name="Lage O.M."/>
            <person name="Pohl T."/>
            <person name="Merkel B.J."/>
            <person name="Hornburger P."/>
            <person name="Mueller R.-W."/>
            <person name="Bruemmer F."/>
            <person name="Labrenz M."/>
            <person name="Spormann A.M."/>
            <person name="Op Den Camp H."/>
            <person name="Overmann J."/>
            <person name="Amann R."/>
            <person name="Jetten M.S.M."/>
            <person name="Mascher T."/>
            <person name="Medema M.H."/>
            <person name="Devos D.P."/>
            <person name="Kaster A.-K."/>
            <person name="Ovreas L."/>
            <person name="Rohde M."/>
            <person name="Galperin M.Y."/>
            <person name="Jogler C."/>
        </authorList>
    </citation>
    <scope>NUCLEOTIDE SEQUENCE [LARGE SCALE GENOMIC DNA]</scope>
    <source>
        <strain evidence="2 3">Pan54</strain>
    </source>
</reference>
<organism evidence="2 3">
    <name type="scientific">Rubinisphaera italica</name>
    <dbReference type="NCBI Taxonomy" id="2527969"/>
    <lineage>
        <taxon>Bacteria</taxon>
        <taxon>Pseudomonadati</taxon>
        <taxon>Planctomycetota</taxon>
        <taxon>Planctomycetia</taxon>
        <taxon>Planctomycetales</taxon>
        <taxon>Planctomycetaceae</taxon>
        <taxon>Rubinisphaera</taxon>
    </lineage>
</organism>
<evidence type="ECO:0000313" key="3">
    <source>
        <dbReference type="Proteomes" id="UP000316095"/>
    </source>
</evidence>
<dbReference type="AlphaFoldDB" id="A0A5C5X8V2"/>
<feature type="transmembrane region" description="Helical" evidence="1">
    <location>
        <begin position="27"/>
        <end position="48"/>
    </location>
</feature>
<evidence type="ECO:0000256" key="1">
    <source>
        <dbReference type="SAM" id="Phobius"/>
    </source>
</evidence>
<evidence type="ECO:0000313" key="2">
    <source>
        <dbReference type="EMBL" id="TWT59370.1"/>
    </source>
</evidence>
<dbReference type="EMBL" id="SJPG01000001">
    <property type="protein sequence ID" value="TWT59370.1"/>
    <property type="molecule type" value="Genomic_DNA"/>
</dbReference>
<keyword evidence="1" id="KW-0812">Transmembrane</keyword>
<keyword evidence="3" id="KW-1185">Reference proteome</keyword>
<keyword evidence="1" id="KW-1133">Transmembrane helix</keyword>
<comment type="caution">
    <text evidence="2">The sequence shown here is derived from an EMBL/GenBank/DDBJ whole genome shotgun (WGS) entry which is preliminary data.</text>
</comment>
<sequence>MNDLTSIIFRKVWWQYDVTDTSWFSIVYHWFNIAEGVAWVVFAILVLMRFLQHGKSKLELWYAFTFLLFGITDFREAWQQSSPLIWIKLLILIALLWLRKVVLTKFYPEAKLF</sequence>